<proteinExistence type="predicted"/>
<dbReference type="RefSeq" id="WP_265376673.1">
    <property type="nucleotide sequence ID" value="NZ_JAMQPV010000004.1"/>
</dbReference>
<sequence>METNSRVPLNQNSLGMKWKVFLSTIALLCAIFLFDRILFFDLYFLFPNETEWDSSPWYNFIYKTKELQSSKDKHRTIVTGSSVALYSVLPDELNKKEKLNTKYSFFSHVAMAPTDLYYYKENLLSTNPNLVVYLHNFADLQWEYMAKNGESFSFDERTWIKEFSSRYPTKTIYPTSYLKDYWNEIDRKSLSKLATKALFYVSRYRIFFWDPIVVFIDNHFRSGRKYHLYQGVLPKEGIWSKGWTKTTATIECKVQKDTESIFVQNKKTKLQFLFFENQHTLINNAPIHTQIINIQKSGWLDIHWKELNPSNLPWSIVKIQILSQLPTAKEVNLIRYGKDEEVGIRLAHFFCHGIQSENRSYSRASYWDDTRFVQMSVDEFQKEYFERMIKDAGNRKELWRLHVVREAKKNVNSVEFKPWSEYNRILEISEFFYQNQIPFVIVLSPENPIEFAYYKNSNWRKEWISHLKEQLTKRGQTVIDHTEVISDVRYFFDPHHLTYEGAKIYNSIFESSIAPIISKEN</sequence>
<evidence type="ECO:0008006" key="4">
    <source>
        <dbReference type="Google" id="ProtNLM"/>
    </source>
</evidence>
<dbReference type="EMBL" id="JAMQPV010000004">
    <property type="protein sequence ID" value="MCW7463957.1"/>
    <property type="molecule type" value="Genomic_DNA"/>
</dbReference>
<comment type="caution">
    <text evidence="2">The sequence shown here is derived from an EMBL/GenBank/DDBJ whole genome shotgun (WGS) entry which is preliminary data.</text>
</comment>
<feature type="transmembrane region" description="Helical" evidence="1">
    <location>
        <begin position="20"/>
        <end position="46"/>
    </location>
</feature>
<keyword evidence="1" id="KW-0812">Transmembrane</keyword>
<dbReference type="Proteomes" id="UP001209737">
    <property type="component" value="Unassembled WGS sequence"/>
</dbReference>
<reference evidence="2 3" key="1">
    <citation type="submission" date="2022-06" db="EMBL/GenBank/DDBJ databases">
        <title>Leptospira isolates from biofilms formed at urban environments.</title>
        <authorList>
            <person name="Ribeiro P.S."/>
            <person name="Sousa T."/>
            <person name="Carvalho N."/>
            <person name="Aburjaile F."/>
            <person name="Neves F."/>
            <person name="Oliveira D."/>
            <person name="Blanco L."/>
            <person name="Lima J."/>
            <person name="Costa F."/>
            <person name="Brenig B."/>
            <person name="Soares S."/>
            <person name="Ramos R."/>
            <person name="Goes-Neto A."/>
            <person name="Matiuzzi M."/>
            <person name="Azevedo V."/>
            <person name="Ristow P."/>
        </authorList>
    </citation>
    <scope>NUCLEOTIDE SEQUENCE [LARGE SCALE GENOMIC DNA]</scope>
    <source>
        <strain evidence="2 3">VSF25</strain>
    </source>
</reference>
<keyword evidence="3" id="KW-1185">Reference proteome</keyword>
<evidence type="ECO:0000256" key="1">
    <source>
        <dbReference type="SAM" id="Phobius"/>
    </source>
</evidence>
<keyword evidence="1" id="KW-1133">Transmembrane helix</keyword>
<protein>
    <recommendedName>
        <fullName evidence="4">SGNH/GDSL hydrolase family protein</fullName>
    </recommendedName>
</protein>
<evidence type="ECO:0000313" key="3">
    <source>
        <dbReference type="Proteomes" id="UP001209737"/>
    </source>
</evidence>
<organism evidence="2 3">
    <name type="scientific">Leptospira limi</name>
    <dbReference type="NCBI Taxonomy" id="2950023"/>
    <lineage>
        <taxon>Bacteria</taxon>
        <taxon>Pseudomonadati</taxon>
        <taxon>Spirochaetota</taxon>
        <taxon>Spirochaetia</taxon>
        <taxon>Leptospirales</taxon>
        <taxon>Leptospiraceae</taxon>
        <taxon>Leptospira</taxon>
    </lineage>
</organism>
<name>A0ABT3M1W2_9LEPT</name>
<keyword evidence="1" id="KW-0472">Membrane</keyword>
<evidence type="ECO:0000313" key="2">
    <source>
        <dbReference type="EMBL" id="MCW7463957.1"/>
    </source>
</evidence>
<gene>
    <name evidence="2" type="ORF">ND812_17775</name>
</gene>
<accession>A0ABT3M1W2</accession>